<protein>
    <recommendedName>
        <fullName evidence="9">Apolipoprotein N-acyltransferase</fullName>
        <shortName evidence="9">ALP N-acyltransferase</shortName>
        <ecNumber evidence="9">2.3.1.269</ecNumber>
    </recommendedName>
</protein>
<dbReference type="GO" id="GO:0005886">
    <property type="term" value="C:plasma membrane"/>
    <property type="evidence" value="ECO:0007669"/>
    <property type="project" value="UniProtKB-SubCell"/>
</dbReference>
<feature type="transmembrane region" description="Helical" evidence="9">
    <location>
        <begin position="226"/>
        <end position="244"/>
    </location>
</feature>
<accession>A0A3G8M4P0</accession>
<dbReference type="Proteomes" id="UP000273982">
    <property type="component" value="Chromosome"/>
</dbReference>
<dbReference type="CDD" id="cd07571">
    <property type="entry name" value="ALP_N-acyl_transferase"/>
    <property type="match status" value="1"/>
</dbReference>
<dbReference type="PANTHER" id="PTHR38686:SF1">
    <property type="entry name" value="APOLIPOPROTEIN N-ACYLTRANSFERASE"/>
    <property type="match status" value="1"/>
</dbReference>
<dbReference type="EMBL" id="CP034086">
    <property type="protein sequence ID" value="AZG76082.1"/>
    <property type="molecule type" value="Genomic_DNA"/>
</dbReference>
<comment type="pathway">
    <text evidence="9">Protein modification; lipoprotein biosynthesis (N-acyl transfer).</text>
</comment>
<evidence type="ECO:0000256" key="1">
    <source>
        <dbReference type="ARBA" id="ARBA00004651"/>
    </source>
</evidence>
<feature type="transmembrane region" description="Helical" evidence="9">
    <location>
        <begin position="31"/>
        <end position="64"/>
    </location>
</feature>
<dbReference type="EC" id="2.3.1.269" evidence="9"/>
<evidence type="ECO:0000256" key="9">
    <source>
        <dbReference type="HAMAP-Rule" id="MF_01148"/>
    </source>
</evidence>
<sequence length="547" mass="58207">MAQIAEIAGARASAPALLQRIVLARGWTRRAIAFCAGAAGALALAPFDFIPAMFAPLTVAVWLIDGAAYGENAPRFALAPILSAAGAGWWLGFGYFVAGLWWMGAAMLVEADQFAWALPLAVFGLPAVLALFPAAGFAVARLLWSPGGARVFALAAGLGAAEWLRGHLFTGFPWNDFGMALTSAGPMAQTASLVGLHGLDIIAIVIFAAPATLIDRAHRDVRRIGGTMFAAAAFAMLMFAYGVFRLGANKTEYVDGVALRLMQPNLPQDAKFRPENGAKILRHYLDLSERATNARPSGLAETTHLVWPESAFPYVISRHPEALAAIARALKGGVLLTGAARAESDGDGRPGKIFNSIEALKGESIVAFYDKVHLVPFGEYLPLEDLLRPLGINHLVPGIWDRGAGPRLLAAPGLPPIAPLICYEAIFSGETIQRDAADRPRLFLNVTNDGWFGRTTGPYQHLAQARLRAIEEGLPMIRVANTGVSAIIDAYGRILQSLPLGEEGLIDGRLPREAAPTVFAAYGALAFPALLAFATAMAFFGVARRRP</sequence>
<dbReference type="InterPro" id="IPR004563">
    <property type="entry name" value="Apolipo_AcylTrfase"/>
</dbReference>
<dbReference type="PANTHER" id="PTHR38686">
    <property type="entry name" value="APOLIPOPROTEIN N-ACYLTRANSFERASE"/>
    <property type="match status" value="1"/>
</dbReference>
<evidence type="ECO:0000256" key="5">
    <source>
        <dbReference type="ARBA" id="ARBA00022692"/>
    </source>
</evidence>
<proteinExistence type="inferred from homology"/>
<dbReference type="UniPathway" id="UPA00666"/>
<feature type="transmembrane region" description="Helical" evidence="9">
    <location>
        <begin position="114"/>
        <end position="139"/>
    </location>
</feature>
<feature type="transmembrane region" description="Helical" evidence="9">
    <location>
        <begin position="519"/>
        <end position="543"/>
    </location>
</feature>
<evidence type="ECO:0000256" key="6">
    <source>
        <dbReference type="ARBA" id="ARBA00022989"/>
    </source>
</evidence>
<name>A0A3G8M4P0_9HYPH</name>
<dbReference type="NCBIfam" id="TIGR00546">
    <property type="entry name" value="lnt"/>
    <property type="match status" value="1"/>
</dbReference>
<evidence type="ECO:0000256" key="8">
    <source>
        <dbReference type="ARBA" id="ARBA00023315"/>
    </source>
</evidence>
<keyword evidence="8 9" id="KW-0012">Acyltransferase</keyword>
<evidence type="ECO:0000256" key="7">
    <source>
        <dbReference type="ARBA" id="ARBA00023136"/>
    </source>
</evidence>
<dbReference type="AlphaFoldDB" id="A0A3G8M4P0"/>
<evidence type="ECO:0000256" key="2">
    <source>
        <dbReference type="ARBA" id="ARBA00010065"/>
    </source>
</evidence>
<dbReference type="PROSITE" id="PS50263">
    <property type="entry name" value="CN_HYDROLASE"/>
    <property type="match status" value="1"/>
</dbReference>
<feature type="transmembrane region" description="Helical" evidence="9">
    <location>
        <begin position="194"/>
        <end position="214"/>
    </location>
</feature>
<reference evidence="11 12" key="1">
    <citation type="submission" date="2018-11" db="EMBL/GenBank/DDBJ databases">
        <title>Genome squencing of methanotrophic bacteria isolated from alkaline groundwater in Korea.</title>
        <authorList>
            <person name="Nguyen L.N."/>
        </authorList>
    </citation>
    <scope>NUCLEOTIDE SEQUENCE [LARGE SCALE GENOMIC DNA]</scope>
    <source>
        <strain evidence="11 12">GW6</strain>
    </source>
</reference>
<evidence type="ECO:0000313" key="12">
    <source>
        <dbReference type="Proteomes" id="UP000273982"/>
    </source>
</evidence>
<dbReference type="GO" id="GO:0016410">
    <property type="term" value="F:N-acyltransferase activity"/>
    <property type="evidence" value="ECO:0007669"/>
    <property type="project" value="UniProtKB-UniRule"/>
</dbReference>
<gene>
    <name evidence="9" type="primary">lnt</name>
    <name evidence="11" type="ORF">EHO51_04670</name>
</gene>
<dbReference type="GO" id="GO:0042158">
    <property type="term" value="P:lipoprotein biosynthetic process"/>
    <property type="evidence" value="ECO:0007669"/>
    <property type="project" value="UniProtKB-UniRule"/>
</dbReference>
<keyword evidence="4 9" id="KW-0808">Transferase</keyword>
<keyword evidence="11" id="KW-0449">Lipoprotein</keyword>
<evidence type="ECO:0000259" key="10">
    <source>
        <dbReference type="PROSITE" id="PS50263"/>
    </source>
</evidence>
<dbReference type="InterPro" id="IPR045378">
    <property type="entry name" value="LNT_N"/>
</dbReference>
<comment type="subcellular location">
    <subcellularLocation>
        <location evidence="1 9">Cell membrane</location>
        <topology evidence="1 9">Multi-pass membrane protein</topology>
    </subcellularLocation>
</comment>
<dbReference type="Pfam" id="PF00795">
    <property type="entry name" value="CN_hydrolase"/>
    <property type="match status" value="1"/>
</dbReference>
<dbReference type="InterPro" id="IPR036526">
    <property type="entry name" value="C-N_Hydrolase_sf"/>
</dbReference>
<dbReference type="HAMAP" id="MF_01148">
    <property type="entry name" value="Lnt"/>
    <property type="match status" value="1"/>
</dbReference>
<comment type="function">
    <text evidence="9">Catalyzes the phospholipid dependent N-acylation of the N-terminal cysteine of apolipoprotein, the last step in lipoprotein maturation.</text>
</comment>
<comment type="catalytic activity">
    <reaction evidence="9">
        <text>N-terminal S-1,2-diacyl-sn-glyceryl-L-cysteinyl-[lipoprotein] + a glycerophospholipid = N-acyl-S-1,2-diacyl-sn-glyceryl-L-cysteinyl-[lipoprotein] + a 2-acyl-sn-glycero-3-phospholipid + H(+)</text>
        <dbReference type="Rhea" id="RHEA:48228"/>
        <dbReference type="Rhea" id="RHEA-COMP:14681"/>
        <dbReference type="Rhea" id="RHEA-COMP:14684"/>
        <dbReference type="ChEBI" id="CHEBI:15378"/>
        <dbReference type="ChEBI" id="CHEBI:136912"/>
        <dbReference type="ChEBI" id="CHEBI:140656"/>
        <dbReference type="ChEBI" id="CHEBI:140657"/>
        <dbReference type="ChEBI" id="CHEBI:140660"/>
        <dbReference type="EC" id="2.3.1.269"/>
    </reaction>
</comment>
<evidence type="ECO:0000256" key="3">
    <source>
        <dbReference type="ARBA" id="ARBA00022475"/>
    </source>
</evidence>
<dbReference type="InterPro" id="IPR003010">
    <property type="entry name" value="C-N_Hydrolase"/>
</dbReference>
<dbReference type="Gene3D" id="3.60.110.10">
    <property type="entry name" value="Carbon-nitrogen hydrolase"/>
    <property type="match status" value="1"/>
</dbReference>
<keyword evidence="6 9" id="KW-1133">Transmembrane helix</keyword>
<dbReference type="KEGG" id="mros:EHO51_04670"/>
<keyword evidence="5 9" id="KW-0812">Transmembrane</keyword>
<organism evidence="11 12">
    <name type="scientific">Methylocystis rosea</name>
    <dbReference type="NCBI Taxonomy" id="173366"/>
    <lineage>
        <taxon>Bacteria</taxon>
        <taxon>Pseudomonadati</taxon>
        <taxon>Pseudomonadota</taxon>
        <taxon>Alphaproteobacteria</taxon>
        <taxon>Hyphomicrobiales</taxon>
        <taxon>Methylocystaceae</taxon>
        <taxon>Methylocystis</taxon>
    </lineage>
</organism>
<feature type="domain" description="CN hydrolase" evidence="10">
    <location>
        <begin position="262"/>
        <end position="512"/>
    </location>
</feature>
<dbReference type="Pfam" id="PF20154">
    <property type="entry name" value="LNT_N"/>
    <property type="match status" value="1"/>
</dbReference>
<comment type="similarity">
    <text evidence="2 9">Belongs to the CN hydrolase family. Apolipoprotein N-acyltransferase subfamily.</text>
</comment>
<feature type="transmembrane region" description="Helical" evidence="9">
    <location>
        <begin position="76"/>
        <end position="102"/>
    </location>
</feature>
<keyword evidence="7 9" id="KW-0472">Membrane</keyword>
<keyword evidence="3 9" id="KW-1003">Cell membrane</keyword>
<evidence type="ECO:0000313" key="11">
    <source>
        <dbReference type="EMBL" id="AZG76082.1"/>
    </source>
</evidence>
<dbReference type="RefSeq" id="WP_124737913.1">
    <property type="nucleotide sequence ID" value="NZ_CP034086.1"/>
</dbReference>
<evidence type="ECO:0000256" key="4">
    <source>
        <dbReference type="ARBA" id="ARBA00022679"/>
    </source>
</evidence>
<dbReference type="SUPFAM" id="SSF56317">
    <property type="entry name" value="Carbon-nitrogen hydrolase"/>
    <property type="match status" value="1"/>
</dbReference>